<protein>
    <submittedName>
        <fullName evidence="3">PH domain-containing protein</fullName>
    </submittedName>
</protein>
<dbReference type="Pfam" id="PF03703">
    <property type="entry name" value="bPH_2"/>
    <property type="match status" value="1"/>
</dbReference>
<dbReference type="Proteomes" id="UP001138997">
    <property type="component" value="Unassembled WGS sequence"/>
</dbReference>
<dbReference type="InterPro" id="IPR005182">
    <property type="entry name" value="YdbS-like_PH"/>
</dbReference>
<gene>
    <name evidence="3" type="ORF">LR394_20020</name>
</gene>
<feature type="domain" description="YdbS-like PH" evidence="2">
    <location>
        <begin position="77"/>
        <end position="153"/>
    </location>
</feature>
<feature type="transmembrane region" description="Helical" evidence="1">
    <location>
        <begin position="29"/>
        <end position="46"/>
    </location>
</feature>
<dbReference type="PANTHER" id="PTHR34473">
    <property type="entry name" value="UPF0699 TRANSMEMBRANE PROTEIN YDBS"/>
    <property type="match status" value="1"/>
</dbReference>
<evidence type="ECO:0000313" key="3">
    <source>
        <dbReference type="EMBL" id="MCD5313199.1"/>
    </source>
</evidence>
<reference evidence="3" key="1">
    <citation type="submission" date="2021-11" db="EMBL/GenBank/DDBJ databases">
        <title>Streptomyces corallinus and Kineosporia corallina sp. nov., two new coral-derived marine actinobacteria.</title>
        <authorList>
            <person name="Buangrab K."/>
            <person name="Sutthacheep M."/>
            <person name="Yeemin T."/>
            <person name="Harunari E."/>
            <person name="Igarashi Y."/>
            <person name="Sripreechasak P."/>
            <person name="Kanchanasin P."/>
            <person name="Tanasupawat S."/>
            <person name="Phongsopitanun W."/>
        </authorList>
    </citation>
    <scope>NUCLEOTIDE SEQUENCE</scope>
    <source>
        <strain evidence="3">JCM 31032</strain>
    </source>
</reference>
<sequence length="164" mass="17848">MAGTLGDVFDADGVVWTPISPGLAKVRRLIAALLNTVGVVVFSVLAVLFTPWLWIGSALLVATFAWEWWLIGRQVGAWGYAERADDLMIRHGVMFRALVVVPYGRMQFVDVQAGPIDRLFDVAHVQLHTASAGTDARIPGLNAQEAARLRDRLASRGEARLAGL</sequence>
<keyword evidence="1" id="KW-0472">Membrane</keyword>
<dbReference type="PANTHER" id="PTHR34473:SF3">
    <property type="entry name" value="TRANSMEMBRANE PROTEIN-RELATED"/>
    <property type="match status" value="1"/>
</dbReference>
<evidence type="ECO:0000259" key="2">
    <source>
        <dbReference type="Pfam" id="PF03703"/>
    </source>
</evidence>
<comment type="caution">
    <text evidence="3">The sequence shown here is derived from an EMBL/GenBank/DDBJ whole genome shotgun (WGS) entry which is preliminary data.</text>
</comment>
<dbReference type="RefSeq" id="WP_231444168.1">
    <property type="nucleotide sequence ID" value="NZ_JAJOMB010000010.1"/>
</dbReference>
<accession>A0A9X1NFZ5</accession>
<proteinExistence type="predicted"/>
<keyword evidence="1" id="KW-1133">Transmembrane helix</keyword>
<dbReference type="EMBL" id="JAJOMB010000010">
    <property type="protein sequence ID" value="MCD5313199.1"/>
    <property type="molecule type" value="Genomic_DNA"/>
</dbReference>
<organism evidence="3 4">
    <name type="scientific">Kineosporia babensis</name>
    <dbReference type="NCBI Taxonomy" id="499548"/>
    <lineage>
        <taxon>Bacteria</taxon>
        <taxon>Bacillati</taxon>
        <taxon>Actinomycetota</taxon>
        <taxon>Actinomycetes</taxon>
        <taxon>Kineosporiales</taxon>
        <taxon>Kineosporiaceae</taxon>
        <taxon>Kineosporia</taxon>
    </lineage>
</organism>
<evidence type="ECO:0000256" key="1">
    <source>
        <dbReference type="SAM" id="Phobius"/>
    </source>
</evidence>
<keyword evidence="4" id="KW-1185">Reference proteome</keyword>
<keyword evidence="1" id="KW-0812">Transmembrane</keyword>
<evidence type="ECO:0000313" key="4">
    <source>
        <dbReference type="Proteomes" id="UP001138997"/>
    </source>
</evidence>
<name>A0A9X1NFZ5_9ACTN</name>
<dbReference type="AlphaFoldDB" id="A0A9X1NFZ5"/>